<comment type="caution">
    <text evidence="4">The sequence shown here is derived from an EMBL/GenBank/DDBJ whole genome shotgun (WGS) entry which is preliminary data.</text>
</comment>
<evidence type="ECO:0000313" key="5">
    <source>
        <dbReference type="Proteomes" id="UP001157161"/>
    </source>
</evidence>
<organism evidence="4 5">
    <name type="scientific">Litorihabitans aurantiacus</name>
    <dbReference type="NCBI Taxonomy" id="1930061"/>
    <lineage>
        <taxon>Bacteria</taxon>
        <taxon>Bacillati</taxon>
        <taxon>Actinomycetota</taxon>
        <taxon>Actinomycetes</taxon>
        <taxon>Micrococcales</taxon>
        <taxon>Beutenbergiaceae</taxon>
        <taxon>Litorihabitans</taxon>
    </lineage>
</organism>
<keyword evidence="5" id="KW-1185">Reference proteome</keyword>
<reference evidence="4" key="1">
    <citation type="journal article" date="2014" name="Int. J. Syst. Evol. Microbiol.">
        <title>Complete genome sequence of Corynebacterium casei LMG S-19264T (=DSM 44701T), isolated from a smear-ripened cheese.</title>
        <authorList>
            <consortium name="US DOE Joint Genome Institute (JGI-PGF)"/>
            <person name="Walter F."/>
            <person name="Albersmeier A."/>
            <person name="Kalinowski J."/>
            <person name="Ruckert C."/>
        </authorList>
    </citation>
    <scope>NUCLEOTIDE SEQUENCE</scope>
    <source>
        <strain evidence="4">NBRC 112290</strain>
    </source>
</reference>
<dbReference type="AlphaFoldDB" id="A0AA38CVJ2"/>
<dbReference type="PROSITE" id="PS51257">
    <property type="entry name" value="PROKAR_LIPOPROTEIN"/>
    <property type="match status" value="1"/>
</dbReference>
<dbReference type="Pfam" id="PF03413">
    <property type="entry name" value="PepSY"/>
    <property type="match status" value="1"/>
</dbReference>
<keyword evidence="2" id="KW-0732">Signal</keyword>
<feature type="compositionally biased region" description="Low complexity" evidence="1">
    <location>
        <begin position="38"/>
        <end position="80"/>
    </location>
</feature>
<evidence type="ECO:0000256" key="1">
    <source>
        <dbReference type="SAM" id="MobiDB-lite"/>
    </source>
</evidence>
<accession>A0AA38CVJ2</accession>
<name>A0AA38CVJ2_9MICO</name>
<gene>
    <name evidence="4" type="ORF">GCM10025875_30020</name>
</gene>
<dbReference type="InterPro" id="IPR025711">
    <property type="entry name" value="PepSY"/>
</dbReference>
<dbReference type="Gene3D" id="3.10.450.40">
    <property type="match status" value="1"/>
</dbReference>
<dbReference type="EMBL" id="BSUM01000001">
    <property type="protein sequence ID" value="GMA33010.1"/>
    <property type="molecule type" value="Genomic_DNA"/>
</dbReference>
<protein>
    <recommendedName>
        <fullName evidence="3">PepSY domain-containing protein</fullName>
    </recommendedName>
</protein>
<evidence type="ECO:0000313" key="4">
    <source>
        <dbReference type="EMBL" id="GMA33010.1"/>
    </source>
</evidence>
<dbReference type="Proteomes" id="UP001157161">
    <property type="component" value="Unassembled WGS sequence"/>
</dbReference>
<evidence type="ECO:0000256" key="2">
    <source>
        <dbReference type="SAM" id="SignalP"/>
    </source>
</evidence>
<evidence type="ECO:0000259" key="3">
    <source>
        <dbReference type="Pfam" id="PF03413"/>
    </source>
</evidence>
<feature type="region of interest" description="Disordered" evidence="1">
    <location>
        <begin position="23"/>
        <end position="89"/>
    </location>
</feature>
<proteinExistence type="predicted"/>
<feature type="signal peptide" evidence="2">
    <location>
        <begin position="1"/>
        <end position="22"/>
    </location>
</feature>
<sequence length="212" mass="20870">MTRTTTALGAAAAVALALTLSACGGSGDSAPDVGAPVTGSSTATDPSTSPSTSTPSDASPSPSDASPTTGASTPAPGAGDRTASGLAAIAVAESETGGVAFAIDDSDDDGGWEVTVRTGDTAVEVRVGSDGTVVRTEPDDLDDDDRTAIDAVGITLAQAIETAVAETGGVLDDADLSDDDDQRHVEVTVDTADRTDVEVHLDPASGEVLRVE</sequence>
<reference evidence="4" key="2">
    <citation type="submission" date="2023-02" db="EMBL/GenBank/DDBJ databases">
        <authorList>
            <person name="Sun Q."/>
            <person name="Mori K."/>
        </authorList>
    </citation>
    <scope>NUCLEOTIDE SEQUENCE</scope>
    <source>
        <strain evidence="4">NBRC 112290</strain>
    </source>
</reference>
<feature type="domain" description="PepSY" evidence="3">
    <location>
        <begin position="154"/>
        <end position="212"/>
    </location>
</feature>
<feature type="chain" id="PRO_5041397981" description="PepSY domain-containing protein" evidence="2">
    <location>
        <begin position="23"/>
        <end position="212"/>
    </location>
</feature>
<dbReference type="RefSeq" id="WP_284251702.1">
    <property type="nucleotide sequence ID" value="NZ_BSUM01000001.1"/>
</dbReference>